<name>A0A932I3E3_UNCTE</name>
<proteinExistence type="predicted"/>
<dbReference type="NCBIfam" id="TIGR00229">
    <property type="entry name" value="sensory_box"/>
    <property type="match status" value="1"/>
</dbReference>
<accession>A0A932I3E3</accession>
<dbReference type="SUPFAM" id="SSF55785">
    <property type="entry name" value="PYP-like sensor domain (PAS domain)"/>
    <property type="match status" value="1"/>
</dbReference>
<dbReference type="PROSITE" id="PS50112">
    <property type="entry name" value="PAS"/>
    <property type="match status" value="1"/>
</dbReference>
<dbReference type="Gene3D" id="3.30.450.20">
    <property type="entry name" value="PAS domain"/>
    <property type="match status" value="1"/>
</dbReference>
<evidence type="ECO:0000259" key="1">
    <source>
        <dbReference type="PROSITE" id="PS50112"/>
    </source>
</evidence>
<dbReference type="InterPro" id="IPR013656">
    <property type="entry name" value="PAS_4"/>
</dbReference>
<dbReference type="InterPro" id="IPR003018">
    <property type="entry name" value="GAF"/>
</dbReference>
<protein>
    <submittedName>
        <fullName evidence="2">PAS domain S-box protein</fullName>
    </submittedName>
</protein>
<dbReference type="SMART" id="SM00065">
    <property type="entry name" value="GAF"/>
    <property type="match status" value="1"/>
</dbReference>
<dbReference type="Pfam" id="PF08448">
    <property type="entry name" value="PAS_4"/>
    <property type="match status" value="1"/>
</dbReference>
<dbReference type="EMBL" id="JACPUR010000038">
    <property type="protein sequence ID" value="MBI3129170.1"/>
    <property type="molecule type" value="Genomic_DNA"/>
</dbReference>
<evidence type="ECO:0000313" key="3">
    <source>
        <dbReference type="Proteomes" id="UP000782312"/>
    </source>
</evidence>
<dbReference type="SMART" id="SM00091">
    <property type="entry name" value="PAS"/>
    <property type="match status" value="1"/>
</dbReference>
<comment type="caution">
    <text evidence="2">The sequence shown here is derived from an EMBL/GenBank/DDBJ whole genome shotgun (WGS) entry which is preliminary data.</text>
</comment>
<dbReference type="AlphaFoldDB" id="A0A932I3E3"/>
<evidence type="ECO:0000313" key="2">
    <source>
        <dbReference type="EMBL" id="MBI3129170.1"/>
    </source>
</evidence>
<dbReference type="InterPro" id="IPR029016">
    <property type="entry name" value="GAF-like_dom_sf"/>
</dbReference>
<dbReference type="SUPFAM" id="SSF55781">
    <property type="entry name" value="GAF domain-like"/>
    <property type="match status" value="1"/>
</dbReference>
<feature type="domain" description="PAS" evidence="1">
    <location>
        <begin position="178"/>
        <end position="238"/>
    </location>
</feature>
<dbReference type="Gene3D" id="3.30.450.40">
    <property type="match status" value="1"/>
</dbReference>
<reference evidence="2" key="1">
    <citation type="submission" date="2020-07" db="EMBL/GenBank/DDBJ databases">
        <title>Huge and variable diversity of episymbiotic CPR bacteria and DPANN archaea in groundwater ecosystems.</title>
        <authorList>
            <person name="He C.Y."/>
            <person name="Keren R."/>
            <person name="Whittaker M."/>
            <person name="Farag I.F."/>
            <person name="Doudna J."/>
            <person name="Cate J.H.D."/>
            <person name="Banfield J.F."/>
        </authorList>
    </citation>
    <scope>NUCLEOTIDE SEQUENCE</scope>
    <source>
        <strain evidence="2">NC_groundwater_763_Ag_S-0.2um_68_21</strain>
    </source>
</reference>
<sequence>MPTPEKTPRPNFRGADSLQELVDVGTRLAGARYGALGVLNERGDAFSRFLTRGISKEMRTAVPFVPADRGLLAAPILDSRPLRTRDILRNPGAGALPENRLPVSNLLALPVLAEKRVLGGLYFAEKIGAAQFRATDIPLMQNFANLAAELIEGLAGPEETGRFLDIFREALETDLACLITDPSRRIVFWNPAARRLFGHAEEEALGRRFEEVLVPPEEFAVWRKSFIPRVLREFMDGKEVRYEAPRLHKDGRRVRVGALLSPVIQVRGGIAAITVIGKYEGISPF</sequence>
<dbReference type="InterPro" id="IPR035965">
    <property type="entry name" value="PAS-like_dom_sf"/>
</dbReference>
<gene>
    <name evidence="2" type="ORF">HYZ11_16305</name>
</gene>
<dbReference type="Proteomes" id="UP000782312">
    <property type="component" value="Unassembled WGS sequence"/>
</dbReference>
<dbReference type="InterPro" id="IPR000014">
    <property type="entry name" value="PAS"/>
</dbReference>
<dbReference type="CDD" id="cd00130">
    <property type="entry name" value="PAS"/>
    <property type="match status" value="1"/>
</dbReference>
<organism evidence="2 3">
    <name type="scientific">Tectimicrobiota bacterium</name>
    <dbReference type="NCBI Taxonomy" id="2528274"/>
    <lineage>
        <taxon>Bacteria</taxon>
        <taxon>Pseudomonadati</taxon>
        <taxon>Nitrospinota/Tectimicrobiota group</taxon>
        <taxon>Candidatus Tectimicrobiota</taxon>
    </lineage>
</organism>
<dbReference type="Pfam" id="PF13185">
    <property type="entry name" value="GAF_2"/>
    <property type="match status" value="1"/>
</dbReference>